<comment type="caution">
    <text evidence="7">The sequence shown here is derived from an EMBL/GenBank/DDBJ whole genome shotgun (WGS) entry which is preliminary data.</text>
</comment>
<evidence type="ECO:0000256" key="1">
    <source>
        <dbReference type="ARBA" id="ARBA00004141"/>
    </source>
</evidence>
<dbReference type="GO" id="GO:0016020">
    <property type="term" value="C:membrane"/>
    <property type="evidence" value="ECO:0007669"/>
    <property type="project" value="UniProtKB-SubCell"/>
</dbReference>
<reference evidence="7 8" key="1">
    <citation type="submission" date="2018-11" db="EMBL/GenBank/DDBJ databases">
        <title>Sequencing the genomes of 1000 actinobacteria strains.</title>
        <authorList>
            <person name="Klenk H.-P."/>
        </authorList>
    </citation>
    <scope>NUCLEOTIDE SEQUENCE [LARGE SCALE GENOMIC DNA]</scope>
    <source>
        <strain evidence="7 8">DSM 13521</strain>
    </source>
</reference>
<dbReference type="Pfam" id="PF13886">
    <property type="entry name" value="TM7S3_TM198"/>
    <property type="match status" value="1"/>
</dbReference>
<feature type="transmembrane region" description="Helical" evidence="5">
    <location>
        <begin position="84"/>
        <end position="106"/>
    </location>
</feature>
<gene>
    <name evidence="7" type="ORF">EDD28_1417</name>
</gene>
<accession>A0A3N2DAJ6</accession>
<proteinExistence type="predicted"/>
<feature type="transmembrane region" description="Helical" evidence="5">
    <location>
        <begin position="6"/>
        <end position="26"/>
    </location>
</feature>
<dbReference type="RefSeq" id="WP_123738953.1">
    <property type="nucleotide sequence ID" value="NZ_RKHQ01000001.1"/>
</dbReference>
<evidence type="ECO:0000259" key="6">
    <source>
        <dbReference type="Pfam" id="PF13886"/>
    </source>
</evidence>
<sequence>MDLAADVLATSVVAIVVGLVLTFFGYAVLRFAIALYGALLGFVLGAALMGSITGTGFLATTAVWITAIVGALILGTLAFAFYQVAVLVVLAVMGFALGVGLVQVFWGGAPDWLLWVVGIGLALVLVVIGMIGDLPAVLLIVVTSFAGAEAAVAGVMVLAGVIDLAQLEEAGSAAALDHGVLWSLVTLALAVVGIVVQLGAWSARRARLARETAVGGAAADRAS</sequence>
<feature type="transmembrane region" description="Helical" evidence="5">
    <location>
        <begin position="58"/>
        <end position="77"/>
    </location>
</feature>
<dbReference type="EMBL" id="RKHQ01000001">
    <property type="protein sequence ID" value="ROR96826.1"/>
    <property type="molecule type" value="Genomic_DNA"/>
</dbReference>
<dbReference type="Proteomes" id="UP000275356">
    <property type="component" value="Unassembled WGS sequence"/>
</dbReference>
<keyword evidence="4 5" id="KW-0472">Membrane</keyword>
<feature type="transmembrane region" description="Helical" evidence="5">
    <location>
        <begin position="33"/>
        <end position="52"/>
    </location>
</feature>
<dbReference type="AlphaFoldDB" id="A0A3N2DAJ6"/>
<evidence type="ECO:0000313" key="8">
    <source>
        <dbReference type="Proteomes" id="UP000275356"/>
    </source>
</evidence>
<dbReference type="InterPro" id="IPR025256">
    <property type="entry name" value="TM7S3/TM198-like_dom"/>
</dbReference>
<evidence type="ECO:0000256" key="2">
    <source>
        <dbReference type="ARBA" id="ARBA00022692"/>
    </source>
</evidence>
<protein>
    <submittedName>
        <fullName evidence="7">Uncharacterized protein DUF4203</fullName>
    </submittedName>
</protein>
<evidence type="ECO:0000313" key="7">
    <source>
        <dbReference type="EMBL" id="ROR96826.1"/>
    </source>
</evidence>
<name>A0A3N2DAJ6_9MICO</name>
<evidence type="ECO:0000256" key="4">
    <source>
        <dbReference type="ARBA" id="ARBA00023136"/>
    </source>
</evidence>
<evidence type="ECO:0000256" key="3">
    <source>
        <dbReference type="ARBA" id="ARBA00022989"/>
    </source>
</evidence>
<feature type="transmembrane region" description="Helical" evidence="5">
    <location>
        <begin position="138"/>
        <end position="161"/>
    </location>
</feature>
<evidence type="ECO:0000256" key="5">
    <source>
        <dbReference type="SAM" id="Phobius"/>
    </source>
</evidence>
<keyword evidence="3 5" id="KW-1133">Transmembrane helix</keyword>
<keyword evidence="8" id="KW-1185">Reference proteome</keyword>
<comment type="subcellular location">
    <subcellularLocation>
        <location evidence="1">Membrane</location>
        <topology evidence="1">Multi-pass membrane protein</topology>
    </subcellularLocation>
</comment>
<feature type="transmembrane region" description="Helical" evidence="5">
    <location>
        <begin position="112"/>
        <end position="131"/>
    </location>
</feature>
<feature type="domain" description="TM7S3/TM198-like" evidence="6">
    <location>
        <begin position="12"/>
        <end position="197"/>
    </location>
</feature>
<organism evidence="7 8">
    <name type="scientific">Salana multivorans</name>
    <dbReference type="NCBI Taxonomy" id="120377"/>
    <lineage>
        <taxon>Bacteria</taxon>
        <taxon>Bacillati</taxon>
        <taxon>Actinomycetota</taxon>
        <taxon>Actinomycetes</taxon>
        <taxon>Micrococcales</taxon>
        <taxon>Beutenbergiaceae</taxon>
        <taxon>Salana</taxon>
    </lineage>
</organism>
<feature type="transmembrane region" description="Helical" evidence="5">
    <location>
        <begin position="181"/>
        <end position="201"/>
    </location>
</feature>
<keyword evidence="2 5" id="KW-0812">Transmembrane</keyword>